<evidence type="ECO:0000256" key="2">
    <source>
        <dbReference type="ARBA" id="ARBA00022448"/>
    </source>
</evidence>
<name>A0ABD4TIV3_9EURY</name>
<evidence type="ECO:0000256" key="1">
    <source>
        <dbReference type="ARBA" id="ARBA00004141"/>
    </source>
</evidence>
<organism evidence="13 14">
    <name type="scientific">Methanocalculus taiwanensis</name>
    <dbReference type="NCBI Taxonomy" id="106207"/>
    <lineage>
        <taxon>Archaea</taxon>
        <taxon>Methanobacteriati</taxon>
        <taxon>Methanobacteriota</taxon>
        <taxon>Stenosarchaea group</taxon>
        <taxon>Methanomicrobia</taxon>
        <taxon>Methanomicrobiales</taxon>
        <taxon>Methanocalculaceae</taxon>
        <taxon>Methanocalculus</taxon>
    </lineage>
</organism>
<keyword evidence="4 11" id="KW-0812">Transmembrane</keyword>
<keyword evidence="7 11" id="KW-1133">Transmembrane helix</keyword>
<dbReference type="InterPro" id="IPR047871">
    <property type="entry name" value="K_chnl_Slo-like"/>
</dbReference>
<dbReference type="Pfam" id="PF07885">
    <property type="entry name" value="Ion_trans_2"/>
    <property type="match status" value="1"/>
</dbReference>
<accession>A0ABD4TIV3</accession>
<evidence type="ECO:0000256" key="9">
    <source>
        <dbReference type="ARBA" id="ARBA00023136"/>
    </source>
</evidence>
<keyword evidence="9 11" id="KW-0472">Membrane</keyword>
<dbReference type="PANTHER" id="PTHR10027">
    <property type="entry name" value="CALCIUM-ACTIVATED POTASSIUM CHANNEL ALPHA CHAIN"/>
    <property type="match status" value="1"/>
</dbReference>
<evidence type="ECO:0000256" key="10">
    <source>
        <dbReference type="ARBA" id="ARBA00023303"/>
    </source>
</evidence>
<dbReference type="GO" id="GO:0016020">
    <property type="term" value="C:membrane"/>
    <property type="evidence" value="ECO:0007669"/>
    <property type="project" value="UniProtKB-SubCell"/>
</dbReference>
<keyword evidence="14" id="KW-1185">Reference proteome</keyword>
<evidence type="ECO:0000256" key="4">
    <source>
        <dbReference type="ARBA" id="ARBA00022692"/>
    </source>
</evidence>
<keyword evidence="8" id="KW-0406">Ion transport</keyword>
<dbReference type="EMBL" id="VOTZ01000005">
    <property type="protein sequence ID" value="MCQ1538104.1"/>
    <property type="molecule type" value="Genomic_DNA"/>
</dbReference>
<keyword evidence="6" id="KW-0630">Potassium</keyword>
<dbReference type="InterPro" id="IPR013099">
    <property type="entry name" value="K_chnl_dom"/>
</dbReference>
<keyword evidence="2" id="KW-0813">Transport</keyword>
<evidence type="ECO:0000256" key="5">
    <source>
        <dbReference type="ARBA" id="ARBA00022826"/>
    </source>
</evidence>
<evidence type="ECO:0000256" key="7">
    <source>
        <dbReference type="ARBA" id="ARBA00022989"/>
    </source>
</evidence>
<evidence type="ECO:0000313" key="13">
    <source>
        <dbReference type="EMBL" id="MCQ1538104.1"/>
    </source>
</evidence>
<feature type="domain" description="Potassium channel" evidence="12">
    <location>
        <begin position="14"/>
        <end position="86"/>
    </location>
</feature>
<protein>
    <submittedName>
        <fullName evidence="13">Two pore domain potassium channel family protein</fullName>
    </submittedName>
</protein>
<evidence type="ECO:0000256" key="11">
    <source>
        <dbReference type="SAM" id="Phobius"/>
    </source>
</evidence>
<gene>
    <name evidence="13" type="ORF">FTO68_03740</name>
</gene>
<dbReference type="PANTHER" id="PTHR10027:SF10">
    <property type="entry name" value="SLOWPOKE 2, ISOFORM D"/>
    <property type="match status" value="1"/>
</dbReference>
<keyword evidence="5" id="KW-0631">Potassium channel</keyword>
<keyword evidence="3" id="KW-0633">Potassium transport</keyword>
<dbReference type="Proteomes" id="UP001524383">
    <property type="component" value="Unassembled WGS sequence"/>
</dbReference>
<feature type="transmembrane region" description="Helical" evidence="11">
    <location>
        <begin position="62"/>
        <end position="83"/>
    </location>
</feature>
<proteinExistence type="predicted"/>
<evidence type="ECO:0000259" key="12">
    <source>
        <dbReference type="Pfam" id="PF07885"/>
    </source>
</evidence>
<dbReference type="AlphaFoldDB" id="A0ABD4TIV3"/>
<sequence length="271" mass="30421">MKTGNKQFPLNLLVLVLVFIIGSVGLAILEGLSFVDAIYFIIVTVATVGYGDIVPTTDGGRFLVMVIILAGVGTFLTVVAYIIEQMIARNDLRSRQRKVRMIIGVFFSEVGVPMIQLFKPGAPSFLHNDELLVKDGWDKKQFLAARKSLSGCSCNVDLMKIDRVALGCFLSEKRGFMIQLLQHPMLFDDEPFSDMIAAISHLQEELSARRDLVHLSKNDAAHLSRDCERAYCQLLTGWLEHMEYLKDHYPYLFSLSVRTNPFDPDASAEIE</sequence>
<feature type="transmembrane region" description="Helical" evidence="11">
    <location>
        <begin position="99"/>
        <end position="118"/>
    </location>
</feature>
<keyword evidence="10 13" id="KW-0407">Ion channel</keyword>
<evidence type="ECO:0000256" key="8">
    <source>
        <dbReference type="ARBA" id="ARBA00023065"/>
    </source>
</evidence>
<evidence type="ECO:0000256" key="6">
    <source>
        <dbReference type="ARBA" id="ARBA00022958"/>
    </source>
</evidence>
<dbReference type="SUPFAM" id="SSF81324">
    <property type="entry name" value="Voltage-gated potassium channels"/>
    <property type="match status" value="1"/>
</dbReference>
<comment type="subcellular location">
    <subcellularLocation>
        <location evidence="1">Membrane</location>
        <topology evidence="1">Multi-pass membrane protein</topology>
    </subcellularLocation>
</comment>
<dbReference type="RefSeq" id="WP_255332035.1">
    <property type="nucleotide sequence ID" value="NZ_VOTZ01000005.1"/>
</dbReference>
<comment type="caution">
    <text evidence="13">The sequence shown here is derived from an EMBL/GenBank/DDBJ whole genome shotgun (WGS) entry which is preliminary data.</text>
</comment>
<dbReference type="GO" id="GO:0005267">
    <property type="term" value="F:potassium channel activity"/>
    <property type="evidence" value="ECO:0007669"/>
    <property type="project" value="UniProtKB-KW"/>
</dbReference>
<reference evidence="13 14" key="1">
    <citation type="submission" date="2019-08" db="EMBL/GenBank/DDBJ databases">
        <authorList>
            <person name="Chen S.-C."/>
            <person name="Lai M.-C."/>
            <person name="You Y.-T."/>
        </authorList>
    </citation>
    <scope>NUCLEOTIDE SEQUENCE [LARGE SCALE GENOMIC DNA]</scope>
    <source>
        <strain evidence="13 14">P2F9704a</strain>
    </source>
</reference>
<dbReference type="Gene3D" id="1.10.287.70">
    <property type="match status" value="1"/>
</dbReference>
<feature type="transmembrane region" description="Helical" evidence="11">
    <location>
        <begin position="12"/>
        <end position="42"/>
    </location>
</feature>
<evidence type="ECO:0000256" key="3">
    <source>
        <dbReference type="ARBA" id="ARBA00022538"/>
    </source>
</evidence>
<evidence type="ECO:0000313" key="14">
    <source>
        <dbReference type="Proteomes" id="UP001524383"/>
    </source>
</evidence>